<dbReference type="STRING" id="559304.G8Y3H0"/>
<keyword evidence="8" id="KW-0808">Transferase</keyword>
<dbReference type="InterPro" id="IPR026017">
    <property type="entry name" value="Lumazine-bd_dom"/>
</dbReference>
<dbReference type="EMBL" id="FO082047">
    <property type="protein sequence ID" value="CCE85238.1"/>
    <property type="molecule type" value="Genomic_DNA"/>
</dbReference>
<feature type="domain" description="Lumazine-binding" evidence="11">
    <location>
        <begin position="1"/>
        <end position="105"/>
    </location>
</feature>
<name>G8Y3H0_PICSO</name>
<reference evidence="12 13" key="1">
    <citation type="journal article" date="2012" name="G3 (Bethesda)">
        <title>Pichia sorbitophila, an interspecies yeast hybrid reveals early steps of genome resolution following polyploidization.</title>
        <authorList>
            <person name="Leh Louis V."/>
            <person name="Despons L."/>
            <person name="Friedrich A."/>
            <person name="Martin T."/>
            <person name="Durrens P."/>
            <person name="Casaregola S."/>
            <person name="Neuveglise C."/>
            <person name="Fairhead C."/>
            <person name="Marck C."/>
            <person name="Cruz J.A."/>
            <person name="Straub M.L."/>
            <person name="Kugler V."/>
            <person name="Sacerdot C."/>
            <person name="Uzunov Z."/>
            <person name="Thierry A."/>
            <person name="Weiss S."/>
            <person name="Bleykasten C."/>
            <person name="De Montigny J."/>
            <person name="Jacques N."/>
            <person name="Jung P."/>
            <person name="Lemaire M."/>
            <person name="Mallet S."/>
            <person name="Morel G."/>
            <person name="Richard G.F."/>
            <person name="Sarkar A."/>
            <person name="Savel G."/>
            <person name="Schacherer J."/>
            <person name="Seret M.L."/>
            <person name="Talla E."/>
            <person name="Samson G."/>
            <person name="Jubin C."/>
            <person name="Poulain J."/>
            <person name="Vacherie B."/>
            <person name="Barbe V."/>
            <person name="Pelletier E."/>
            <person name="Sherman D.J."/>
            <person name="Westhof E."/>
            <person name="Weissenbach J."/>
            <person name="Baret P.V."/>
            <person name="Wincker P."/>
            <person name="Gaillardin C."/>
            <person name="Dujon B."/>
            <person name="Souciet J.L."/>
        </authorList>
    </citation>
    <scope>NUCLEOTIDE SEQUENCE [LARGE SCALE GENOMIC DNA]</scope>
    <source>
        <strain evidence="13">ATCC MYA-4447 / BCRC 22081 / CBS 7064 / NBRC 10061 / NRRL Y-12695</strain>
    </source>
</reference>
<evidence type="ECO:0000313" key="13">
    <source>
        <dbReference type="Proteomes" id="UP000005222"/>
    </source>
</evidence>
<dbReference type="Pfam" id="PF00677">
    <property type="entry name" value="Lum_binding"/>
    <property type="match status" value="2"/>
</dbReference>
<gene>
    <name evidence="12" type="primary">Piso0_004820</name>
    <name evidence="12" type="ORF">GNLVRS01_PISO0M01706g</name>
</gene>
<dbReference type="PANTHER" id="PTHR21098:SF0">
    <property type="entry name" value="RIBOFLAVIN SYNTHASE"/>
    <property type="match status" value="1"/>
</dbReference>
<dbReference type="OMA" id="HFVTGHV"/>
<dbReference type="PROSITE" id="PS51177">
    <property type="entry name" value="LUMAZINE_BIND"/>
    <property type="match status" value="2"/>
</dbReference>
<dbReference type="GO" id="GO:0009231">
    <property type="term" value="P:riboflavin biosynthetic process"/>
    <property type="evidence" value="ECO:0007669"/>
    <property type="project" value="UniProtKB-KW"/>
</dbReference>
<evidence type="ECO:0000256" key="4">
    <source>
        <dbReference type="ARBA" id="ARBA00011233"/>
    </source>
</evidence>
<comment type="subunit">
    <text evidence="4">Homotrimer.</text>
</comment>
<evidence type="ECO:0000256" key="10">
    <source>
        <dbReference type="PROSITE-ProRule" id="PRU00524"/>
    </source>
</evidence>
<dbReference type="PANTHER" id="PTHR21098">
    <property type="entry name" value="RIBOFLAVIN SYNTHASE ALPHA CHAIN"/>
    <property type="match status" value="1"/>
</dbReference>
<comment type="pathway">
    <text evidence="3">Cofactor biosynthesis; riboflavin biosynthesis; riboflavin from 2-hydroxy-3-oxobutyl phosphate and 5-amino-6-(D-ribitylamino)uracil: step 2/2.</text>
</comment>
<protein>
    <recommendedName>
        <fullName evidence="6">Riboflavin synthase</fullName>
        <ecNumber evidence="5">2.5.1.9</ecNumber>
    </recommendedName>
</protein>
<evidence type="ECO:0000256" key="7">
    <source>
        <dbReference type="ARBA" id="ARBA00022619"/>
    </source>
</evidence>
<dbReference type="OrthoDB" id="10258924at2759"/>
<dbReference type="SUPFAM" id="SSF63380">
    <property type="entry name" value="Riboflavin synthase domain-like"/>
    <property type="match status" value="2"/>
</dbReference>
<organism evidence="12 13">
    <name type="scientific">Pichia sorbitophila (strain ATCC MYA-4447 / BCRC 22081 / CBS 7064 / NBRC 10061 / NRRL Y-12695)</name>
    <name type="common">Hybrid yeast</name>
    <dbReference type="NCBI Taxonomy" id="559304"/>
    <lineage>
        <taxon>Eukaryota</taxon>
        <taxon>Fungi</taxon>
        <taxon>Dikarya</taxon>
        <taxon>Ascomycota</taxon>
        <taxon>Saccharomycotina</taxon>
        <taxon>Pichiomycetes</taxon>
        <taxon>Debaryomycetaceae</taxon>
        <taxon>Millerozyma</taxon>
    </lineage>
</organism>
<feature type="domain" description="Lumazine-binding" evidence="11">
    <location>
        <begin position="106"/>
        <end position="205"/>
    </location>
</feature>
<dbReference type="AlphaFoldDB" id="G8Y3H0"/>
<evidence type="ECO:0000256" key="3">
    <source>
        <dbReference type="ARBA" id="ARBA00004887"/>
    </source>
</evidence>
<dbReference type="FunFam" id="2.40.30.20:FF:000004">
    <property type="entry name" value="Riboflavin synthase, alpha subunit"/>
    <property type="match status" value="1"/>
</dbReference>
<dbReference type="Gene3D" id="2.40.30.20">
    <property type="match status" value="2"/>
</dbReference>
<dbReference type="EC" id="2.5.1.9" evidence="5"/>
<evidence type="ECO:0000256" key="9">
    <source>
        <dbReference type="ARBA" id="ARBA00022737"/>
    </source>
</evidence>
<dbReference type="GO" id="GO:0004746">
    <property type="term" value="F:riboflavin synthase activity"/>
    <property type="evidence" value="ECO:0007669"/>
    <property type="project" value="UniProtKB-EC"/>
</dbReference>
<evidence type="ECO:0000313" key="12">
    <source>
        <dbReference type="EMBL" id="CCE85238.1"/>
    </source>
</evidence>
<sequence>MFTGIVEVIGTVVEYKQIDDDEGAGGGVSLTIGDSAEILTDVHLGDSISTNGVCLTVTQFDIEKGQFKVGVAPETLRRTNLGDLKTGSKVNLERAVSGETRLGGHIVQGHVDTIATITKKSSDENALNFTFQLRDPKYIHYVVEKGFIAVDGTSLTVTGVDYKTAEFSLMLVSYTQGKVIMPSKNEDDTVNIEVDLTGKLIEQQIELVLTSQLENDGPLANFVAKIVDQKLSSLGK</sequence>
<dbReference type="InParanoid" id="G8Y3H0"/>
<evidence type="ECO:0000256" key="1">
    <source>
        <dbReference type="ARBA" id="ARBA00000968"/>
    </source>
</evidence>
<feature type="repeat" description="Lumazine-binding" evidence="10">
    <location>
        <begin position="106"/>
        <end position="205"/>
    </location>
</feature>
<evidence type="ECO:0000256" key="2">
    <source>
        <dbReference type="ARBA" id="ARBA00002803"/>
    </source>
</evidence>
<dbReference type="NCBIfam" id="NF006767">
    <property type="entry name" value="PRK09289.1"/>
    <property type="match status" value="1"/>
</dbReference>
<keyword evidence="13" id="KW-1185">Reference proteome</keyword>
<dbReference type="CDD" id="cd00402">
    <property type="entry name" value="Riboflavin_synthase_like"/>
    <property type="match status" value="1"/>
</dbReference>
<dbReference type="PIRSF" id="PIRSF000498">
    <property type="entry name" value="Riboflavin_syn_A"/>
    <property type="match status" value="1"/>
</dbReference>
<dbReference type="eggNOG" id="KOG3310">
    <property type="taxonomic scope" value="Eukaryota"/>
</dbReference>
<evidence type="ECO:0000256" key="6">
    <source>
        <dbReference type="ARBA" id="ARBA00013950"/>
    </source>
</evidence>
<feature type="repeat" description="Lumazine-binding" evidence="10">
    <location>
        <begin position="1"/>
        <end position="105"/>
    </location>
</feature>
<dbReference type="InterPro" id="IPR023366">
    <property type="entry name" value="ATP_synth_asu-like_sf"/>
</dbReference>
<dbReference type="NCBIfam" id="TIGR00187">
    <property type="entry name" value="ribE"/>
    <property type="match status" value="1"/>
</dbReference>
<dbReference type="HOGENOM" id="CLU_034388_1_1_1"/>
<dbReference type="InterPro" id="IPR001783">
    <property type="entry name" value="Lumazine-bd"/>
</dbReference>
<keyword evidence="9" id="KW-0677">Repeat</keyword>
<dbReference type="InterPro" id="IPR017938">
    <property type="entry name" value="Riboflavin_synthase-like_b-brl"/>
</dbReference>
<dbReference type="FunFam" id="2.40.30.20:FF:000006">
    <property type="entry name" value="Riboflavin synthase, alpha subunit"/>
    <property type="match status" value="1"/>
</dbReference>
<proteinExistence type="predicted"/>
<comment type="catalytic activity">
    <reaction evidence="1">
        <text>2 6,7-dimethyl-8-(1-D-ribityl)lumazine + H(+) = 5-amino-6-(D-ribitylamino)uracil + riboflavin</text>
        <dbReference type="Rhea" id="RHEA:20772"/>
        <dbReference type="ChEBI" id="CHEBI:15378"/>
        <dbReference type="ChEBI" id="CHEBI:15934"/>
        <dbReference type="ChEBI" id="CHEBI:57986"/>
        <dbReference type="ChEBI" id="CHEBI:58201"/>
        <dbReference type="EC" id="2.5.1.9"/>
    </reaction>
</comment>
<comment type="function">
    <text evidence="2">Catalyzes the dismutation of two molecules of 6,7-dimethyl-8-ribityllumazine, resulting in the formation of riboflavin and 5-amino-6-(D-ribitylamino)uracil.</text>
</comment>
<dbReference type="FunCoup" id="G8Y3H0">
    <property type="interactions" value="287"/>
</dbReference>
<keyword evidence="7" id="KW-0686">Riboflavin biosynthesis</keyword>
<accession>G8Y3H0</accession>
<evidence type="ECO:0000256" key="5">
    <source>
        <dbReference type="ARBA" id="ARBA00012827"/>
    </source>
</evidence>
<dbReference type="Proteomes" id="UP000005222">
    <property type="component" value="Chromosome M"/>
</dbReference>
<evidence type="ECO:0000256" key="8">
    <source>
        <dbReference type="ARBA" id="ARBA00022679"/>
    </source>
</evidence>
<evidence type="ECO:0000259" key="11">
    <source>
        <dbReference type="PROSITE" id="PS51177"/>
    </source>
</evidence>